<dbReference type="EMBL" id="JBCNJP010000019">
    <property type="protein sequence ID" value="KAK9062825.1"/>
    <property type="molecule type" value="Genomic_DNA"/>
</dbReference>
<keyword evidence="2" id="KW-0433">Leucine-rich repeat</keyword>
<dbReference type="SUPFAM" id="SSF52540">
    <property type="entry name" value="P-loop containing nucleoside triphosphate hydrolases"/>
    <property type="match status" value="1"/>
</dbReference>
<dbReference type="InterPro" id="IPR042197">
    <property type="entry name" value="Apaf_helical"/>
</dbReference>
<dbReference type="Proteomes" id="UP001408789">
    <property type="component" value="Unassembled WGS sequence"/>
</dbReference>
<dbReference type="PRINTS" id="PR00364">
    <property type="entry name" value="DISEASERSIST"/>
</dbReference>
<dbReference type="Pfam" id="PF00931">
    <property type="entry name" value="NB-ARC"/>
    <property type="match status" value="1"/>
</dbReference>
<dbReference type="Gene3D" id="3.40.50.300">
    <property type="entry name" value="P-loop containing nucleotide triphosphate hydrolases"/>
    <property type="match status" value="1"/>
</dbReference>
<keyword evidence="3" id="KW-0611">Plant defense</keyword>
<dbReference type="GO" id="GO:0006952">
    <property type="term" value="P:defense response"/>
    <property type="evidence" value="ECO:0007669"/>
    <property type="project" value="UniProtKB-KW"/>
</dbReference>
<keyword evidence="4" id="KW-0547">Nucleotide-binding</keyword>
<feature type="domain" description="Disease resistance protein At4g27190-like leucine-rich repeats" evidence="6">
    <location>
        <begin position="891"/>
        <end position="1039"/>
    </location>
</feature>
<comment type="caution">
    <text evidence="7">The sequence shown here is derived from an EMBL/GenBank/DDBJ whole genome shotgun (WGS) entry which is preliminary data.</text>
</comment>
<feature type="domain" description="Disease resistance protein At4g27190-like leucine-rich repeats" evidence="6">
    <location>
        <begin position="1173"/>
        <end position="1262"/>
    </location>
</feature>
<dbReference type="InterPro" id="IPR050905">
    <property type="entry name" value="Plant_NBS-LRR"/>
</dbReference>
<dbReference type="GO" id="GO:0043531">
    <property type="term" value="F:ADP binding"/>
    <property type="evidence" value="ECO:0007669"/>
    <property type="project" value="InterPro"/>
</dbReference>
<evidence type="ECO:0000313" key="8">
    <source>
        <dbReference type="Proteomes" id="UP001408789"/>
    </source>
</evidence>
<evidence type="ECO:0000313" key="7">
    <source>
        <dbReference type="EMBL" id="KAK9062825.1"/>
    </source>
</evidence>
<dbReference type="Gene3D" id="1.10.8.430">
    <property type="entry name" value="Helical domain of apoptotic protease-activating factors"/>
    <property type="match status" value="1"/>
</dbReference>
<feature type="domain" description="Disease resistance protein At4g27190-like leucine-rich repeats" evidence="6">
    <location>
        <begin position="1532"/>
        <end position="1658"/>
    </location>
</feature>
<evidence type="ECO:0000256" key="3">
    <source>
        <dbReference type="ARBA" id="ARBA00022821"/>
    </source>
</evidence>
<dbReference type="SUPFAM" id="SSF52047">
    <property type="entry name" value="RNI-like"/>
    <property type="match status" value="3"/>
</dbReference>
<name>A0AAP0CYG5_9ASTR</name>
<dbReference type="GO" id="GO:0005524">
    <property type="term" value="F:ATP binding"/>
    <property type="evidence" value="ECO:0007669"/>
    <property type="project" value="UniProtKB-KW"/>
</dbReference>
<evidence type="ECO:0000259" key="6">
    <source>
        <dbReference type="Pfam" id="PF23247"/>
    </source>
</evidence>
<feature type="domain" description="Disease resistance protein At4g27190-like leucine-rich repeats" evidence="6">
    <location>
        <begin position="776"/>
        <end position="867"/>
    </location>
</feature>
<accession>A0AAP0CYG5</accession>
<organism evidence="7 8">
    <name type="scientific">Deinandra increscens subsp. villosa</name>
    <dbReference type="NCBI Taxonomy" id="3103831"/>
    <lineage>
        <taxon>Eukaryota</taxon>
        <taxon>Viridiplantae</taxon>
        <taxon>Streptophyta</taxon>
        <taxon>Embryophyta</taxon>
        <taxon>Tracheophyta</taxon>
        <taxon>Spermatophyta</taxon>
        <taxon>Magnoliopsida</taxon>
        <taxon>eudicotyledons</taxon>
        <taxon>Gunneridae</taxon>
        <taxon>Pentapetalae</taxon>
        <taxon>asterids</taxon>
        <taxon>campanulids</taxon>
        <taxon>Asterales</taxon>
        <taxon>Asteraceae</taxon>
        <taxon>Asteroideae</taxon>
        <taxon>Heliantheae alliance</taxon>
        <taxon>Madieae</taxon>
        <taxon>Madiinae</taxon>
        <taxon>Deinandra</taxon>
    </lineage>
</organism>
<comment type="similarity">
    <text evidence="1">Belongs to the disease resistance NB-LRR family.</text>
</comment>
<evidence type="ECO:0000256" key="1">
    <source>
        <dbReference type="ARBA" id="ARBA00008894"/>
    </source>
</evidence>
<dbReference type="InterPro" id="IPR002182">
    <property type="entry name" value="NB-ARC"/>
</dbReference>
<dbReference type="InterPro" id="IPR057135">
    <property type="entry name" value="At4g27190-like_LRR"/>
</dbReference>
<dbReference type="Gene3D" id="3.80.10.10">
    <property type="entry name" value="Ribonuclease Inhibitor"/>
    <property type="match status" value="4"/>
</dbReference>
<evidence type="ECO:0000256" key="4">
    <source>
        <dbReference type="ARBA" id="ARBA00022840"/>
    </source>
</evidence>
<evidence type="ECO:0000256" key="2">
    <source>
        <dbReference type="ARBA" id="ARBA00022614"/>
    </source>
</evidence>
<dbReference type="InterPro" id="IPR032675">
    <property type="entry name" value="LRR_dom_sf"/>
</dbReference>
<dbReference type="InterPro" id="IPR027417">
    <property type="entry name" value="P-loop_NTPase"/>
</dbReference>
<protein>
    <recommendedName>
        <fullName evidence="9">NB-ARC domain-containing protein</fullName>
    </recommendedName>
</protein>
<feature type="domain" description="Disease resistance protein At4g27190-like leucine-rich repeats" evidence="6">
    <location>
        <begin position="1372"/>
        <end position="1477"/>
    </location>
</feature>
<keyword evidence="8" id="KW-1185">Reference proteome</keyword>
<dbReference type="PANTHER" id="PTHR33463:SF96">
    <property type="entry name" value="LEUCINE-RICH REPEAT DOMAIN, L DOMAIN-LIKE PROTEIN-RELATED"/>
    <property type="match status" value="1"/>
</dbReference>
<keyword evidence="4" id="KW-0067">ATP-binding</keyword>
<evidence type="ECO:0000259" key="5">
    <source>
        <dbReference type="Pfam" id="PF00931"/>
    </source>
</evidence>
<reference evidence="7 8" key="1">
    <citation type="submission" date="2024-04" db="EMBL/GenBank/DDBJ databases">
        <title>The reference genome of an endangered Asteraceae, Deinandra increscens subsp. villosa, native to the Central Coast of California.</title>
        <authorList>
            <person name="Guilliams M."/>
            <person name="Hasenstab-Lehman K."/>
            <person name="Meyer R."/>
            <person name="Mcevoy S."/>
        </authorList>
    </citation>
    <scope>NUCLEOTIDE SEQUENCE [LARGE SCALE GENOMIC DNA]</scope>
    <source>
        <tissue evidence="7">Leaf</tissue>
    </source>
</reference>
<proteinExistence type="inferred from homology"/>
<evidence type="ECO:0008006" key="9">
    <source>
        <dbReference type="Google" id="ProtNLM"/>
    </source>
</evidence>
<sequence length="1775" mass="202745">MEFVTPIITPIVKSLMDPVKKHLGFFFSSTNFVRVMRARVLELNHTAHGLEKKKEANDANNLVVPDHVPDWLTQVKTINEEARDIPTHGNGCLDIKKRYKAGKRSFDILNKIDDLEKQESKIKWTSERIPLGMVISSTMQTTSEPIHDDDGTQNMFSSRQLIFKDALKSLEPQSKTQKIALCGMGGVGKTTMMEELKQVVEKRGLFKWVLKVVIGQKYDHFAIQQAIAQCMGEDLIEKARDERADNLRKRFEKMSDNGTKKILIILDDVWEVFDLKDIGITSPLPKGFKFLLISRFEKVCIKMDVETTSIFRMVGLEAKEAKFLFWDIVKLTDEDDELYKIGENILRKCGGLPLAIKTIALTLKGEEKDAWRGALARLQRHDLEDIYAIVGDIFEISYNNLSKDDDKAIFILCGLFPDDFNIDMEELMRYGWGLQLFHKAYSLTEARQRTNTSVNNLIRANLLTESNNKGCVKMHDLARAFILSNISKFKQVSIVNSDDKSEWPTQDVLESCERILLKCTDMSEFPHDFDYPNLTLLKLMNGDKLLKIPENFHKRMEKLEVLAYDEIQSPLLHLVSLRYSICIQTLCFNSCFLVDNDISFIGELINLEVLSIVHCSIQKLPSTIGKLKRLKLLDLTGCMDLCVDEFVFQNLEKLEELYMSVFNGKVIRFSNANCDELERLSSKLFALEIEFFENILKPKNVSFKKLQRFRISMGCLLNKETNRKYRHKSSHKTDRYFFKNTLKLVTNCSDLLESKINELFSQTEELHLCVKDMVYLEDISMHASQCSIFCNLRALHVIKCEDLTYLFTNPVANGLKKLEILTISSCHVLKSLVSLSEDVNAMELPQLLELNLNDLPNFTSIFHEDNSSPTKSFLNNEAVIPKLSKFSVGGMKNLKQIWPVHIPSGGEDKVSMLREIEVNACNSLVNIFPKNPMRLLANLEEVRVKRCCSIEVLFDINLGQIEQPQRSSNLRRIKVQDSEELREVWRIEDENNSGLLIIGFQAMESVHIERCKKFRNVFTPTSANFDLRALKDIDISECGEDSGRNDGELVNDTQKQEISGVKKLETSKVDESMSIVAFQSYHLTNTFHNLRHIKFDGLKADVMFEIESSSVNINFDGFEADVMFEIESSSTNRETTQQQPLRLLPFLEDIELEHMDRLSHVWKWNELSVIHKYQPQSSIFKNLTSIRLYKCNGIKYLFSPLMSKLLSCLKTIKIISCEGMEEVVSNRDDGDEVVTTSTSTTTLFPHLDYLYLDRLDNLKHIGGGDVSKGTTSVIHDQLKLSQVSVSSWCLCQYSREIEMQECHALSSVIPSYAAGQRQKLQVLIIHGSRSLVELFETKETNNKNISGSSSSSKADHGSSSILPVIPRPKQLTMHELPNLKVLKISECDLLEYIFTYSTIGSLMKLENLSIVNCTAMKVIVREENEEASSKAVVVFPHLKSIELGHLPNLAGFFLGMNIEFKFPSLDYVMINDCPQMTVFASGESTTPKLKYIHTWLGKHNLECGLNFHRIIPSTSSNRSISCPAIAEGTPWSFHNLIEMHLNSDVKLQKIVPSNELLELQNLEKIIALDTRNVEVIFEELINNDSQTVVKFPKLREVDLNWLKGGFKYIWKANKWQTLEFQNLTRVYINLCDSLEYVFTTSMLGSLMQLQELDINRCDYTETIIKTEEECDGKGSEEVVFPCLKSLQLDTLWSLKGFCLGKQNFTFPSLNTLIIKECPNISVFSEGRSIAPQLRVVETGFGFFHAREDINAFIMTKKQQGIRFGECEEPSACLVM</sequence>
<feature type="domain" description="NB-ARC" evidence="5">
    <location>
        <begin position="168"/>
        <end position="329"/>
    </location>
</feature>
<gene>
    <name evidence="7" type="ORF">SSX86_020015</name>
</gene>
<dbReference type="PANTHER" id="PTHR33463">
    <property type="entry name" value="NB-ARC DOMAIN-CONTAINING PROTEIN-RELATED"/>
    <property type="match status" value="1"/>
</dbReference>
<dbReference type="Pfam" id="PF23247">
    <property type="entry name" value="LRR_RPS2"/>
    <property type="match status" value="5"/>
</dbReference>